<dbReference type="InterPro" id="IPR036942">
    <property type="entry name" value="Beta-barrel_TonB_sf"/>
</dbReference>
<keyword evidence="7" id="KW-1185">Reference proteome</keyword>
<evidence type="ECO:0000259" key="5">
    <source>
        <dbReference type="Pfam" id="PF14905"/>
    </source>
</evidence>
<evidence type="ECO:0000313" key="7">
    <source>
        <dbReference type="Proteomes" id="UP000295714"/>
    </source>
</evidence>
<name>A0A4R1KS78_9FLAO</name>
<protein>
    <submittedName>
        <fullName evidence="6">Outer membrane receptor protein involved in Fe transport</fullName>
    </submittedName>
</protein>
<dbReference type="Pfam" id="PF14905">
    <property type="entry name" value="OMP_b-brl_3"/>
    <property type="match status" value="1"/>
</dbReference>
<comment type="subcellular location">
    <subcellularLocation>
        <location evidence="1">Cell outer membrane</location>
    </subcellularLocation>
</comment>
<evidence type="ECO:0000256" key="2">
    <source>
        <dbReference type="ARBA" id="ARBA00023136"/>
    </source>
</evidence>
<dbReference type="PANTHER" id="PTHR40980">
    <property type="entry name" value="PLUG DOMAIN-CONTAINING PROTEIN"/>
    <property type="match status" value="1"/>
</dbReference>
<gene>
    <name evidence="6" type="ORF">DFQ05_1665</name>
</gene>
<feature type="chain" id="PRO_5020617632" evidence="4">
    <location>
        <begin position="19"/>
        <end position="801"/>
    </location>
</feature>
<dbReference type="InterPro" id="IPR041700">
    <property type="entry name" value="OMP_b-brl_3"/>
</dbReference>
<reference evidence="6 7" key="1">
    <citation type="journal article" date="2015" name="Stand. Genomic Sci.">
        <title>Genomic Encyclopedia of Bacterial and Archaeal Type Strains, Phase III: the genomes of soil and plant-associated and newly described type strains.</title>
        <authorList>
            <person name="Whitman W.B."/>
            <person name="Woyke T."/>
            <person name="Klenk H.P."/>
            <person name="Zhou Y."/>
            <person name="Lilburn T.G."/>
            <person name="Beck B.J."/>
            <person name="De Vos P."/>
            <person name="Vandamme P."/>
            <person name="Eisen J.A."/>
            <person name="Garrity G."/>
            <person name="Hugenholtz P."/>
            <person name="Kyrpides N.C."/>
        </authorList>
    </citation>
    <scope>NUCLEOTIDE SEQUENCE [LARGE SCALE GENOMIC DNA]</scope>
    <source>
        <strain evidence="6 7">CECT 8445</strain>
    </source>
</reference>
<keyword evidence="2" id="KW-0472">Membrane</keyword>
<dbReference type="SUPFAM" id="SSF56935">
    <property type="entry name" value="Porins"/>
    <property type="match status" value="1"/>
</dbReference>
<keyword evidence="4" id="KW-0732">Signal</keyword>
<sequence length="801" mass="90481">MKPLFTAIFFALSLSLFSQEFSLKGTVVDENQKPLSYVNVVVLSSADESFVNGTSTNDNGQFEIESLAEGDYILKVSFIGFKTVSQSISLKSDLSLSKITLIEDAESLDAITVTAKRPTVVRKPDRLTFNVEDTALTEGTTLQVLKSTPGVIVSDGTINIKSESATIFINNRRVQLTSSELIQLLESSPANSIKSIDVITNPPASYDADSGSVINIIMSKNLVTGYRGSVSAGYTQGVFPRYNAATSHYFKNDKINLNINYSHTGQKIDREEIAEVDFLDSNNSIQEIWNSGIDRNTKSKTHNLNLNLDYYLSENTTLSFTSTALYTPIFDYRIKNNTVITDANSVFDGRFTADNNSDDDKLNIGSDLGLNTNFKNGSSLNISGHFTIYSYERDQNVFSNFFDENNTFTNFSEFNTLANQDTNIYNAKVDYSIPFNDTSAFDAGLKFSNVTTESAITRVDIINGNEVINTANSNAFDYDENVFAAYINYSKSWDKWDIVLGLRTEQTNIEGFSPTLNQTNTQDYLEWFPNASISLTVSDNFSLYGNYKRSITRPNYTNLNPFTFFLNENSIVVGNPDLLPTFKDHFVIGTNFYKYFTIEAYYINYKGAINEIPRQDNTTNIVAYTPVNIDKTIDFGFDFLFDYSPTNRWYLSFGTSFYNISEETDFGNDIVDLSQWSNYSYLSNDLTLLEDNSLNLNLTFTYVGKNLIALNIIEDQFFSELSVSKNIFKNKGTLSLGVSDFFNLQDQKFATRYLNQSGRREIDLDNRFVKLGFRYKFGNTKLNTNERTTDAEERERIKDLD</sequence>
<proteinExistence type="predicted"/>
<dbReference type="Proteomes" id="UP000295714">
    <property type="component" value="Unassembled WGS sequence"/>
</dbReference>
<feature type="signal peptide" evidence="4">
    <location>
        <begin position="1"/>
        <end position="18"/>
    </location>
</feature>
<organism evidence="6 7">
    <name type="scientific">Winogradskyella wandonensis</name>
    <dbReference type="NCBI Taxonomy" id="1442586"/>
    <lineage>
        <taxon>Bacteria</taxon>
        <taxon>Pseudomonadati</taxon>
        <taxon>Bacteroidota</taxon>
        <taxon>Flavobacteriia</taxon>
        <taxon>Flavobacteriales</taxon>
        <taxon>Flavobacteriaceae</taxon>
        <taxon>Winogradskyella</taxon>
    </lineage>
</organism>
<dbReference type="EMBL" id="SMGI01000002">
    <property type="protein sequence ID" value="TCK67882.1"/>
    <property type="molecule type" value="Genomic_DNA"/>
</dbReference>
<dbReference type="InterPro" id="IPR008969">
    <property type="entry name" value="CarboxyPept-like_regulatory"/>
</dbReference>
<dbReference type="GO" id="GO:0009279">
    <property type="term" value="C:cell outer membrane"/>
    <property type="evidence" value="ECO:0007669"/>
    <property type="project" value="UniProtKB-SubCell"/>
</dbReference>
<keyword evidence="6" id="KW-0675">Receptor</keyword>
<dbReference type="SUPFAM" id="SSF49464">
    <property type="entry name" value="Carboxypeptidase regulatory domain-like"/>
    <property type="match status" value="1"/>
</dbReference>
<dbReference type="PANTHER" id="PTHR40980:SF4">
    <property type="entry name" value="TONB-DEPENDENT RECEPTOR-LIKE BETA-BARREL DOMAIN-CONTAINING PROTEIN"/>
    <property type="match status" value="1"/>
</dbReference>
<evidence type="ECO:0000256" key="4">
    <source>
        <dbReference type="SAM" id="SignalP"/>
    </source>
</evidence>
<evidence type="ECO:0000313" key="6">
    <source>
        <dbReference type="EMBL" id="TCK67882.1"/>
    </source>
</evidence>
<evidence type="ECO:0000256" key="1">
    <source>
        <dbReference type="ARBA" id="ARBA00004442"/>
    </source>
</evidence>
<feature type="domain" description="Outer membrane protein beta-barrel" evidence="5">
    <location>
        <begin position="374"/>
        <end position="775"/>
    </location>
</feature>
<dbReference type="Gene3D" id="2.60.40.1120">
    <property type="entry name" value="Carboxypeptidase-like, regulatory domain"/>
    <property type="match status" value="1"/>
</dbReference>
<keyword evidence="3" id="KW-0998">Cell outer membrane</keyword>
<dbReference type="AlphaFoldDB" id="A0A4R1KS78"/>
<accession>A0A4R1KS78</accession>
<evidence type="ECO:0000256" key="3">
    <source>
        <dbReference type="ARBA" id="ARBA00023237"/>
    </source>
</evidence>
<dbReference type="Pfam" id="PF13715">
    <property type="entry name" value="CarbopepD_reg_2"/>
    <property type="match status" value="1"/>
</dbReference>
<comment type="caution">
    <text evidence="6">The sequence shown here is derived from an EMBL/GenBank/DDBJ whole genome shotgun (WGS) entry which is preliminary data.</text>
</comment>
<dbReference type="Gene3D" id="2.40.170.20">
    <property type="entry name" value="TonB-dependent receptor, beta-barrel domain"/>
    <property type="match status" value="1"/>
</dbReference>